<dbReference type="SMART" id="SM00825">
    <property type="entry name" value="PKS_KS"/>
    <property type="match status" value="1"/>
</dbReference>
<dbReference type="Gene3D" id="3.40.47.10">
    <property type="match status" value="1"/>
</dbReference>
<dbReference type="InterPro" id="IPR014030">
    <property type="entry name" value="Ketoacyl_synth_N"/>
</dbReference>
<dbReference type="InterPro" id="IPR006162">
    <property type="entry name" value="Ppantetheine_attach_site"/>
</dbReference>
<proteinExistence type="predicted"/>
<keyword evidence="4" id="KW-0045">Antibiotic biosynthesis</keyword>
<dbReference type="PANTHER" id="PTHR43775">
    <property type="entry name" value="FATTY ACID SYNTHASE"/>
    <property type="match status" value="1"/>
</dbReference>
<dbReference type="PANTHER" id="PTHR43775:SF37">
    <property type="entry name" value="SI:DKEY-61P9.11"/>
    <property type="match status" value="1"/>
</dbReference>
<dbReference type="CDD" id="cd00833">
    <property type="entry name" value="PKS"/>
    <property type="match status" value="1"/>
</dbReference>
<dbReference type="PROSITE" id="PS50075">
    <property type="entry name" value="CARRIER"/>
    <property type="match status" value="1"/>
</dbReference>
<dbReference type="InterPro" id="IPR001227">
    <property type="entry name" value="Ac_transferase_dom_sf"/>
</dbReference>
<dbReference type="InterPro" id="IPR036291">
    <property type="entry name" value="NAD(P)-bd_dom_sf"/>
</dbReference>
<dbReference type="SUPFAM" id="SSF47336">
    <property type="entry name" value="ACP-like"/>
    <property type="match status" value="1"/>
</dbReference>
<keyword evidence="2" id="KW-0597">Phosphoprotein</keyword>
<dbReference type="Pfam" id="PF16197">
    <property type="entry name" value="KAsynt_C_assoc"/>
    <property type="match status" value="1"/>
</dbReference>
<geneLocation type="plasmid" evidence="8 9">
    <name>unnamed3</name>
</geneLocation>
<dbReference type="InterPro" id="IPR020841">
    <property type="entry name" value="PKS_Beta-ketoAc_synthase_dom"/>
</dbReference>
<dbReference type="InterPro" id="IPR018201">
    <property type="entry name" value="Ketoacyl_synth_AS"/>
</dbReference>
<evidence type="ECO:0000313" key="8">
    <source>
        <dbReference type="EMBL" id="QRV39090.1"/>
    </source>
</evidence>
<evidence type="ECO:0000256" key="4">
    <source>
        <dbReference type="ARBA" id="ARBA00023194"/>
    </source>
</evidence>
<dbReference type="Pfam" id="PF00698">
    <property type="entry name" value="Acyl_transf_1"/>
    <property type="match status" value="1"/>
</dbReference>
<dbReference type="SUPFAM" id="SSF53901">
    <property type="entry name" value="Thiolase-like"/>
    <property type="match status" value="1"/>
</dbReference>
<sequence>MNGKGIAVLGYACRVPGGRDVADLWSIVADGRDCVTRASTNVGATTGGRVHAYGVLDDIGMFDAGFFGYSPREAAEIDPQQRLLLECAVEALESAGVRAEGSGHDIGVFAATGLSGYLLTTHNGRAAADDNLSTLMGGDGHYAATRIAYKLGLTGPAMSVGSACSSSLLAIHTAAQAIASGECDLALAGGMDIEFPQPVSYLRQEGGIMAQDGVCRPFDADASGTVFGSGGGLVLLADAEVAEERGWPVRAVLMGSAVNNDGAQKASFTAPRSSRQAEAIAQAMEVAEVDPARIGYVECHGTGTQLGDRSELSALMGAFKDTPLPPLGSAKANFGHLRVGAGVIGFIKACEVVARGVVPPLANLGRPMDALRPGDAPLPRTAGALDLPVGERFAGVNSFGFGGTNVAAVVRGHQDVRPVPAPAEGPHVLRLSAADPDSCLATAGALAEVLRSEEAPAVSDVAHTLRVGRDDHAYRLATVGATPAELAAGLEGAGAHTVEGWHKPGSQTLLMLPGQGSDLLPTARALYGWERAFTAALDRLWTTARTIEPSLPALSAALEEAPADTPGLATAHCLHTAVLLALTEQLAARGVRADRIVGYSLGEYAAAACAGAIGEEDALRLVLARAGILRDAPSGAMIAVRLPADEIAAVVPAELAARAVTLSADRTVVSLASDALERVTGLLADAGIPHRVLEPALPYHCALLAGAAEAFAPVADAVAVLPGSARLVTTAAGRQALGAGYWSAHLAGPLDLTPAARAVAEAAASRGCVVLDLSPDGFLARAVDQAAAVAVRPLRADKDPRDAWAHGLAALWVVGLPCDTGPAADGEGRTVELPARVFAREQHLKEAAPATADPASQARGTVRREKDLDRWSYYPSWRFRRRGPGAYDAAGERWLVLAEDDGEGAQVVEALRARGVDCVHLAPQPAGADRSAADVLFVRPGDEESVKSAVRGLGLDRRPVDRVVHLWCTGPLVDGETLEGRLSVLESEYDRGFYSLLYAVQEIGLVQGSRHVRLDIAARGMHPVSTDPADTVPDRALLAGPGLVIPQDFPAMSARTLDITGLPVDGWSAELVAELLGTSADTTVALAPGSRWVRCYERDELPPVPEGRLPLRLREGGVYLITGGLGGIGMTLAEYLVRTCRARLVLTGMDAVPDSSLWENGGDEPLDGLDQALAERVTRIRKLVALGGEIAAARCDAADRDQTAELFETIEKRFGRLDGVVHAAGVFETQRAFRGLDDTGREDCVRRLRPKVEGTLVLAEFLRGRKLDFVLMQSSLSSHLGGLGFYAYTAGNAFMDSFAERHRDADIPWMTVNWDGWIFRERDDDTLHQSVVSPSFASPDFGVVAEIAIRPSEGQDFYSRLMNMTEPHQVLISTADFERRIDQWVRSAADRQAVPATAGQAATGDDADIESGIAEVWTDVLGVGDLTGTSDFFALGGDSLLGVTVAHRLSLRFDVVLSVITMFDNPTIAQTAAEIRRLRGRSAAGGTQ</sequence>
<dbReference type="Gene3D" id="3.40.366.10">
    <property type="entry name" value="Malonyl-Coenzyme A Acyl Carrier Protein, domain 2"/>
    <property type="match status" value="1"/>
</dbReference>
<dbReference type="Pfam" id="PF00109">
    <property type="entry name" value="ketoacyl-synt"/>
    <property type="match status" value="1"/>
</dbReference>
<protein>
    <submittedName>
        <fullName evidence="8">SDR family NAD(P)-dependent oxidoreductase</fullName>
    </submittedName>
</protein>
<dbReference type="SMART" id="SM00827">
    <property type="entry name" value="PKS_AT"/>
    <property type="match status" value="1"/>
</dbReference>
<name>A0ABD7D8F6_9ACTN</name>
<keyword evidence="8" id="KW-0614">Plasmid</keyword>
<dbReference type="EMBL" id="CP070247">
    <property type="protein sequence ID" value="QRV39090.1"/>
    <property type="molecule type" value="Genomic_DNA"/>
</dbReference>
<dbReference type="Pfam" id="PF08659">
    <property type="entry name" value="KR"/>
    <property type="match status" value="1"/>
</dbReference>
<gene>
    <name evidence="8" type="ORF">I6J42_33920</name>
</gene>
<dbReference type="InterPro" id="IPR036736">
    <property type="entry name" value="ACP-like_sf"/>
</dbReference>
<dbReference type="GO" id="GO:0016747">
    <property type="term" value="F:acyltransferase activity, transferring groups other than amino-acyl groups"/>
    <property type="evidence" value="ECO:0007669"/>
    <property type="project" value="UniProtKB-ARBA"/>
</dbReference>
<evidence type="ECO:0000259" key="7">
    <source>
        <dbReference type="PROSITE" id="PS52004"/>
    </source>
</evidence>
<dbReference type="InterPro" id="IPR009081">
    <property type="entry name" value="PP-bd_ACP"/>
</dbReference>
<keyword evidence="3" id="KW-0808">Transferase</keyword>
<evidence type="ECO:0000256" key="3">
    <source>
        <dbReference type="ARBA" id="ARBA00022679"/>
    </source>
</evidence>
<dbReference type="InterPro" id="IPR050091">
    <property type="entry name" value="PKS_NRPS_Biosynth_Enz"/>
</dbReference>
<dbReference type="SMART" id="SM00822">
    <property type="entry name" value="PKS_KR"/>
    <property type="match status" value="1"/>
</dbReference>
<dbReference type="Gene3D" id="3.40.50.720">
    <property type="entry name" value="NAD(P)-binding Rossmann-like Domain"/>
    <property type="match status" value="1"/>
</dbReference>
<dbReference type="InterPro" id="IPR016039">
    <property type="entry name" value="Thiolase-like"/>
</dbReference>
<evidence type="ECO:0000259" key="6">
    <source>
        <dbReference type="PROSITE" id="PS50075"/>
    </source>
</evidence>
<dbReference type="Proteomes" id="UP000623926">
    <property type="component" value="Plasmid unnamed3"/>
</dbReference>
<dbReference type="InterPro" id="IPR013968">
    <property type="entry name" value="PKS_KR"/>
</dbReference>
<dbReference type="Pfam" id="PF00550">
    <property type="entry name" value="PP-binding"/>
    <property type="match status" value="1"/>
</dbReference>
<dbReference type="InterPro" id="IPR014031">
    <property type="entry name" value="Ketoacyl_synth_C"/>
</dbReference>
<feature type="domain" description="Carrier" evidence="6">
    <location>
        <begin position="1404"/>
        <end position="1479"/>
    </location>
</feature>
<evidence type="ECO:0000256" key="2">
    <source>
        <dbReference type="ARBA" id="ARBA00022553"/>
    </source>
</evidence>
<dbReference type="SMART" id="SM00823">
    <property type="entry name" value="PKS_PP"/>
    <property type="match status" value="1"/>
</dbReference>
<reference evidence="8 9" key="1">
    <citation type="submission" date="2021-02" db="EMBL/GenBank/DDBJ databases">
        <title>FDA dAtabase for Regulatory Grade micrObial Sequences (FDA-ARGOS): Supporting development and validation of Infectious Disease Dx tests.</title>
        <authorList>
            <person name="Sproer C."/>
            <person name="Gronow S."/>
            <person name="Severitt S."/>
            <person name="Schroder I."/>
            <person name="Tallon L."/>
            <person name="Sadzewicz L."/>
            <person name="Zhao X."/>
            <person name="Boylan J."/>
            <person name="Ott S."/>
            <person name="Bowen H."/>
            <person name="Vavikolanu K."/>
            <person name="Mehta A."/>
            <person name="Aluvathingal J."/>
            <person name="Nadendla S."/>
            <person name="Lowell S."/>
            <person name="Myers T."/>
            <person name="Yan Y."/>
            <person name="Sichtig H."/>
        </authorList>
    </citation>
    <scope>NUCLEOTIDE SEQUENCE [LARGE SCALE GENOMIC DNA]</scope>
    <source>
        <strain evidence="8 9">FDAARGOS_1212</strain>
        <plasmid evidence="8 9">unnamed3</plasmid>
    </source>
</reference>
<organism evidence="8 9">
    <name type="scientific">Streptomyces californicus</name>
    <dbReference type="NCBI Taxonomy" id="67351"/>
    <lineage>
        <taxon>Bacteria</taxon>
        <taxon>Bacillati</taxon>
        <taxon>Actinomycetota</taxon>
        <taxon>Actinomycetes</taxon>
        <taxon>Kitasatosporales</taxon>
        <taxon>Streptomycetaceae</taxon>
        <taxon>Streptomyces</taxon>
    </lineage>
</organism>
<dbReference type="GO" id="GO:0017000">
    <property type="term" value="P:antibiotic biosynthetic process"/>
    <property type="evidence" value="ECO:0007669"/>
    <property type="project" value="UniProtKB-KW"/>
</dbReference>
<dbReference type="PROSITE" id="PS00012">
    <property type="entry name" value="PHOSPHOPANTETHEINE"/>
    <property type="match status" value="1"/>
</dbReference>
<dbReference type="Gene3D" id="1.10.287.1960">
    <property type="match status" value="1"/>
</dbReference>
<evidence type="ECO:0000256" key="1">
    <source>
        <dbReference type="ARBA" id="ARBA00022450"/>
    </source>
</evidence>
<dbReference type="SUPFAM" id="SSF51735">
    <property type="entry name" value="NAD(P)-binding Rossmann-fold domains"/>
    <property type="match status" value="2"/>
</dbReference>
<evidence type="ECO:0000313" key="9">
    <source>
        <dbReference type="Proteomes" id="UP000623926"/>
    </source>
</evidence>
<feature type="domain" description="Ketosynthase family 3 (KS3)" evidence="7">
    <location>
        <begin position="3"/>
        <end position="412"/>
    </location>
</feature>
<dbReference type="Gene3D" id="1.10.1200.10">
    <property type="entry name" value="ACP-like"/>
    <property type="match status" value="1"/>
</dbReference>
<dbReference type="Pfam" id="PF02801">
    <property type="entry name" value="Ketoacyl-synt_C"/>
    <property type="match status" value="1"/>
</dbReference>
<dbReference type="InterPro" id="IPR014043">
    <property type="entry name" value="Acyl_transferase_dom"/>
</dbReference>
<dbReference type="InterPro" id="IPR032821">
    <property type="entry name" value="PKS_assoc"/>
</dbReference>
<dbReference type="PROSITE" id="PS52004">
    <property type="entry name" value="KS3_2"/>
    <property type="match status" value="1"/>
</dbReference>
<dbReference type="Gene3D" id="3.30.70.250">
    <property type="entry name" value="Malonyl-CoA ACP transacylase, ACP-binding"/>
    <property type="match status" value="1"/>
</dbReference>
<keyword evidence="1" id="KW-0596">Phosphopantetheine</keyword>
<evidence type="ECO:0000256" key="5">
    <source>
        <dbReference type="ARBA" id="ARBA00023315"/>
    </source>
</evidence>
<dbReference type="InterPro" id="IPR016035">
    <property type="entry name" value="Acyl_Trfase/lysoPLipase"/>
</dbReference>
<dbReference type="PROSITE" id="PS00606">
    <property type="entry name" value="KS3_1"/>
    <property type="match status" value="1"/>
</dbReference>
<dbReference type="InterPro" id="IPR020806">
    <property type="entry name" value="PKS_PP-bd"/>
</dbReference>
<dbReference type="Gene3D" id="3.30.70.3290">
    <property type="match status" value="1"/>
</dbReference>
<accession>A0ABD7D8F6</accession>
<dbReference type="RefSeq" id="WP_205030124.1">
    <property type="nucleotide sequence ID" value="NZ_CP070247.1"/>
</dbReference>
<keyword evidence="5" id="KW-0012">Acyltransferase</keyword>
<dbReference type="InterPro" id="IPR057326">
    <property type="entry name" value="KR_dom"/>
</dbReference>
<dbReference type="SUPFAM" id="SSF52151">
    <property type="entry name" value="FabD/lysophospholipase-like"/>
    <property type="match status" value="1"/>
</dbReference>